<dbReference type="InterPro" id="IPR010719">
    <property type="entry name" value="MnmM_MeTrfase"/>
</dbReference>
<name>A0A645FVT3_9ZZZZ</name>
<accession>A0A645FVT3</accession>
<dbReference type="PANTHER" id="PTHR35276:SF1">
    <property type="entry name" value="TRNA (MNM(5)S(2)U34)-METHYLTRANSFERASE, CHLOROPLASTIC"/>
    <property type="match status" value="1"/>
</dbReference>
<organism evidence="1">
    <name type="scientific">bioreactor metagenome</name>
    <dbReference type="NCBI Taxonomy" id="1076179"/>
    <lineage>
        <taxon>unclassified sequences</taxon>
        <taxon>metagenomes</taxon>
        <taxon>ecological metagenomes</taxon>
    </lineage>
</organism>
<reference evidence="1" key="1">
    <citation type="submission" date="2019-08" db="EMBL/GenBank/DDBJ databases">
        <authorList>
            <person name="Kucharzyk K."/>
            <person name="Murdoch R.W."/>
            <person name="Higgins S."/>
            <person name="Loffler F."/>
        </authorList>
    </citation>
    <scope>NUCLEOTIDE SEQUENCE</scope>
</reference>
<dbReference type="InterPro" id="IPR029063">
    <property type="entry name" value="SAM-dependent_MTases_sf"/>
</dbReference>
<dbReference type="Pfam" id="PF06962">
    <property type="entry name" value="rRNA_methylase"/>
    <property type="match status" value="1"/>
</dbReference>
<proteinExistence type="predicted"/>
<dbReference type="PANTHER" id="PTHR35276">
    <property type="entry name" value="S-ADENOSYL-L-METHIONINE-DEPENDENT METHYLTRANSFERASES SUPERFAMILY PROTEIN"/>
    <property type="match status" value="1"/>
</dbReference>
<comment type="caution">
    <text evidence="1">The sequence shown here is derived from an EMBL/GenBank/DDBJ whole genome shotgun (WGS) entry which is preliminary data.</text>
</comment>
<evidence type="ECO:0000313" key="1">
    <source>
        <dbReference type="EMBL" id="MPN17772.1"/>
    </source>
</evidence>
<dbReference type="EMBL" id="VSSQ01064973">
    <property type="protein sequence ID" value="MPN17772.1"/>
    <property type="molecule type" value="Genomic_DNA"/>
</dbReference>
<sequence length="128" mass="14177">MSEFFTNSMNIAKEICRLKIKNGDKVVDATMGKGSDTLFLAGLVGEEGEVYSFDIQSEAIQATKEKLQNNNIKTKVNLILDGHENIDKYVEGGVKIVMFNLGYLPSFSHSITTKAHTTIEAVQKSLEF</sequence>
<dbReference type="SUPFAM" id="SSF53335">
    <property type="entry name" value="S-adenosyl-L-methionine-dependent methyltransferases"/>
    <property type="match status" value="1"/>
</dbReference>
<gene>
    <name evidence="1" type="ORF">SDC9_165127</name>
</gene>
<protein>
    <submittedName>
        <fullName evidence="1">Uncharacterized protein</fullName>
    </submittedName>
</protein>
<dbReference type="Gene3D" id="3.40.50.150">
    <property type="entry name" value="Vaccinia Virus protein VP39"/>
    <property type="match status" value="1"/>
</dbReference>
<dbReference type="AlphaFoldDB" id="A0A645FVT3"/>